<comment type="cofactor">
    <cofactor evidence="7">
        <name>heme</name>
        <dbReference type="ChEBI" id="CHEBI:30413"/>
    </cofactor>
</comment>
<dbReference type="RefSeq" id="WP_151001888.1">
    <property type="nucleotide sequence ID" value="NZ_BPQY01000632.1"/>
</dbReference>
<keyword evidence="5 7" id="KW-0408">Iron</keyword>
<dbReference type="GO" id="GO:0005506">
    <property type="term" value="F:iron ion binding"/>
    <property type="evidence" value="ECO:0007669"/>
    <property type="project" value="InterPro"/>
</dbReference>
<keyword evidence="2 7" id="KW-0349">Heme</keyword>
<sequence length="465" mass="50981">MHSTPGSTFPLSTAAPPSFKASMAEAAAFPRLVQTVVRNMIEAWPAEVYRESLVEARFLGRKTVFVSDPRLIHELLVTRAAELGREEFLTRSLKPALGEGILTSDGERWKAQRRTAAPVFRHDRVKEFVPAMTGAAAATRARWNARGAEAAPLDLLDEMMRTTFDIIVATMMSDEAGLDVGAFGRAMNAYLDQTRWKMALTLVGAPAWMPHPGYFRAVAAARYLRGTVASAVEQRRLSGRTGTDLLGLMLQARDPEGGAAMSDASLTDNLLTFIAAGHETTAITLAWTLWLLAEHPEVEARVVEEIRAAARTGTGPDLEALAYTRQVIMEVMRLYPPAPLLVRKTVAEISLGATRIPAGRSVHVPVYALHRHARLWSEPGRFDPDRFAPAACAARDRYAYMPFGAGPRICIGMGFAMTECLAILAELLPAFRFGRTGPGRPDARFSVTLRPHGGMRMLVTPRRLH</sequence>
<dbReference type="PROSITE" id="PS00086">
    <property type="entry name" value="CYTOCHROME_P450"/>
    <property type="match status" value="1"/>
</dbReference>
<keyword evidence="3 7" id="KW-0479">Metal-binding</keyword>
<dbReference type="Proteomes" id="UP000474159">
    <property type="component" value="Unassembled WGS sequence"/>
</dbReference>
<reference evidence="9 10" key="1">
    <citation type="submission" date="2019-09" db="EMBL/GenBank/DDBJ databases">
        <title>YIM 48816 draft genome.</title>
        <authorList>
            <person name="Jiang L."/>
        </authorList>
    </citation>
    <scope>NUCLEOTIDE SEQUENCE [LARGE SCALE GENOMIC DNA]</scope>
    <source>
        <strain evidence="9 10">YIM 48816</strain>
    </source>
</reference>
<evidence type="ECO:0000256" key="1">
    <source>
        <dbReference type="ARBA" id="ARBA00010617"/>
    </source>
</evidence>
<dbReference type="Pfam" id="PF00067">
    <property type="entry name" value="p450"/>
    <property type="match status" value="1"/>
</dbReference>
<dbReference type="PANTHER" id="PTHR24291:SF50">
    <property type="entry name" value="BIFUNCTIONAL ALBAFLAVENONE MONOOXYGENASE_TERPENE SYNTHASE"/>
    <property type="match status" value="1"/>
</dbReference>
<dbReference type="EMBL" id="VZZK01000022">
    <property type="protein sequence ID" value="KAB1077306.1"/>
    <property type="molecule type" value="Genomic_DNA"/>
</dbReference>
<dbReference type="PANTHER" id="PTHR24291">
    <property type="entry name" value="CYTOCHROME P450 FAMILY 4"/>
    <property type="match status" value="1"/>
</dbReference>
<accession>A0A6L3SUJ6</accession>
<keyword evidence="4 8" id="KW-0560">Oxidoreductase</keyword>
<evidence type="ECO:0000313" key="10">
    <source>
        <dbReference type="Proteomes" id="UP000474159"/>
    </source>
</evidence>
<comment type="similarity">
    <text evidence="1 8">Belongs to the cytochrome P450 family.</text>
</comment>
<dbReference type="SUPFAM" id="SSF48264">
    <property type="entry name" value="Cytochrome P450"/>
    <property type="match status" value="1"/>
</dbReference>
<evidence type="ECO:0000256" key="8">
    <source>
        <dbReference type="RuleBase" id="RU000461"/>
    </source>
</evidence>
<organism evidence="9 10">
    <name type="scientific">Methylobacterium soli</name>
    <dbReference type="NCBI Taxonomy" id="553447"/>
    <lineage>
        <taxon>Bacteria</taxon>
        <taxon>Pseudomonadati</taxon>
        <taxon>Pseudomonadota</taxon>
        <taxon>Alphaproteobacteria</taxon>
        <taxon>Hyphomicrobiales</taxon>
        <taxon>Methylobacteriaceae</taxon>
        <taxon>Methylobacterium</taxon>
    </lineage>
</organism>
<dbReference type="GO" id="GO:0020037">
    <property type="term" value="F:heme binding"/>
    <property type="evidence" value="ECO:0007669"/>
    <property type="project" value="InterPro"/>
</dbReference>
<dbReference type="GO" id="GO:0004497">
    <property type="term" value="F:monooxygenase activity"/>
    <property type="evidence" value="ECO:0007669"/>
    <property type="project" value="UniProtKB-KW"/>
</dbReference>
<gene>
    <name evidence="9" type="ORF">F6X53_19670</name>
</gene>
<dbReference type="GO" id="GO:0016705">
    <property type="term" value="F:oxidoreductase activity, acting on paired donors, with incorporation or reduction of molecular oxygen"/>
    <property type="evidence" value="ECO:0007669"/>
    <property type="project" value="InterPro"/>
</dbReference>
<evidence type="ECO:0000256" key="7">
    <source>
        <dbReference type="PIRSR" id="PIRSR602401-1"/>
    </source>
</evidence>
<dbReference type="OrthoDB" id="9764248at2"/>
<dbReference type="InterPro" id="IPR036396">
    <property type="entry name" value="Cyt_P450_sf"/>
</dbReference>
<evidence type="ECO:0000256" key="3">
    <source>
        <dbReference type="ARBA" id="ARBA00022723"/>
    </source>
</evidence>
<name>A0A6L3SUJ6_9HYPH</name>
<keyword evidence="6 8" id="KW-0503">Monooxygenase</keyword>
<dbReference type="InterPro" id="IPR017972">
    <property type="entry name" value="Cyt_P450_CS"/>
</dbReference>
<comment type="caution">
    <text evidence="9">The sequence shown here is derived from an EMBL/GenBank/DDBJ whole genome shotgun (WGS) entry which is preliminary data.</text>
</comment>
<evidence type="ECO:0000256" key="4">
    <source>
        <dbReference type="ARBA" id="ARBA00023002"/>
    </source>
</evidence>
<dbReference type="InterPro" id="IPR001128">
    <property type="entry name" value="Cyt_P450"/>
</dbReference>
<evidence type="ECO:0000256" key="5">
    <source>
        <dbReference type="ARBA" id="ARBA00023004"/>
    </source>
</evidence>
<dbReference type="Gene3D" id="1.10.630.10">
    <property type="entry name" value="Cytochrome P450"/>
    <property type="match status" value="1"/>
</dbReference>
<dbReference type="PRINTS" id="PR00463">
    <property type="entry name" value="EP450I"/>
</dbReference>
<evidence type="ECO:0000256" key="2">
    <source>
        <dbReference type="ARBA" id="ARBA00022617"/>
    </source>
</evidence>
<feature type="binding site" description="axial binding residue" evidence="7">
    <location>
        <position position="410"/>
    </location>
    <ligand>
        <name>heme</name>
        <dbReference type="ChEBI" id="CHEBI:30413"/>
    </ligand>
    <ligandPart>
        <name>Fe</name>
        <dbReference type="ChEBI" id="CHEBI:18248"/>
    </ligandPart>
</feature>
<dbReference type="InterPro" id="IPR002401">
    <property type="entry name" value="Cyt_P450_E_grp-I"/>
</dbReference>
<evidence type="ECO:0000313" key="9">
    <source>
        <dbReference type="EMBL" id="KAB1077306.1"/>
    </source>
</evidence>
<protein>
    <submittedName>
        <fullName evidence="9">Cytochrome P450</fullName>
    </submittedName>
</protein>
<evidence type="ECO:0000256" key="6">
    <source>
        <dbReference type="ARBA" id="ARBA00023033"/>
    </source>
</evidence>
<dbReference type="AlphaFoldDB" id="A0A6L3SUJ6"/>
<dbReference type="PRINTS" id="PR00385">
    <property type="entry name" value="P450"/>
</dbReference>
<proteinExistence type="inferred from homology"/>
<keyword evidence="10" id="KW-1185">Reference proteome</keyword>
<dbReference type="InterPro" id="IPR050196">
    <property type="entry name" value="Cytochrome_P450_Monoox"/>
</dbReference>